<sequence>MSEFTAGSLIRNSYRDTVQKHNPLLVEELNEQWAVFFTSGTGVSEIVPTDVTGISQHLPVLYFYNFEDHGWGFTLLHQGEAVSTFDFSYEQEEVDLMNYVRDKFPDQDEVELLYISPDSESFRASMIMEMEQQRSGIDRVQAMLRQLDVEAFKLFELSTEEMEQLRHLFDAETIAQLKRRHAMVDDFKTILGIEEMSWLRADRLEQLDS</sequence>
<comment type="caution">
    <text evidence="1">The sequence shown here is derived from an EMBL/GenBank/DDBJ whole genome shotgun (WGS) entry which is preliminary data.</text>
</comment>
<dbReference type="Proteomes" id="UP001260980">
    <property type="component" value="Unassembled WGS sequence"/>
</dbReference>
<evidence type="ECO:0000313" key="2">
    <source>
        <dbReference type="Proteomes" id="UP001260980"/>
    </source>
</evidence>
<protein>
    <submittedName>
        <fullName evidence="1">Uncharacterized protein</fullName>
    </submittedName>
</protein>
<reference evidence="1 2" key="1">
    <citation type="submission" date="2023-10" db="EMBL/GenBank/DDBJ databases">
        <title>Paenibacillus strain PFR10 Genome sequencing and assembly.</title>
        <authorList>
            <person name="Kim I."/>
        </authorList>
    </citation>
    <scope>NUCLEOTIDE SEQUENCE [LARGE SCALE GENOMIC DNA]</scope>
    <source>
        <strain evidence="1 2">PFR10</strain>
    </source>
</reference>
<gene>
    <name evidence="1" type="ORF">RQP52_07215</name>
</gene>
<name>A0ABU3R9Y7_9BACL</name>
<evidence type="ECO:0000313" key="1">
    <source>
        <dbReference type="EMBL" id="MDU0200874.1"/>
    </source>
</evidence>
<keyword evidence="2" id="KW-1185">Reference proteome</keyword>
<organism evidence="1 2">
    <name type="scientific">Paenibacillus violae</name>
    <dbReference type="NCBI Taxonomy" id="3077234"/>
    <lineage>
        <taxon>Bacteria</taxon>
        <taxon>Bacillati</taxon>
        <taxon>Bacillota</taxon>
        <taxon>Bacilli</taxon>
        <taxon>Bacillales</taxon>
        <taxon>Paenibacillaceae</taxon>
        <taxon>Paenibacillus</taxon>
    </lineage>
</organism>
<accession>A0ABU3R9Y7</accession>
<dbReference type="EMBL" id="JAWCUD010000002">
    <property type="protein sequence ID" value="MDU0200874.1"/>
    <property type="molecule type" value="Genomic_DNA"/>
</dbReference>
<proteinExistence type="predicted"/>
<dbReference type="RefSeq" id="WP_315950491.1">
    <property type="nucleotide sequence ID" value="NZ_JAWCUD010000002.1"/>
</dbReference>